<dbReference type="SUPFAM" id="SSF51391">
    <property type="entry name" value="Thiamin phosphate synthase"/>
    <property type="match status" value="1"/>
</dbReference>
<sequence>MPWRAAASPGSRAAFRRSCTRRPPAPSSGWWGAERRVLPEPPLLLITDRALARGGLAQVAVEACAGGCRWISLREKDLPAAEQIVQFAHLREATRAFSPRLTLHGPAELARAAGADGVHLSGGGHAGAARAMLGADALVGLSIHTLAEARAADGVSLDYITVSPVFLTASKPGYGPALGTGGLAAFAAASPVPVIALAGITPANAATCRDAGAAGLAVMGSVMRAEDPAAEFSALLAAWGSKGPNNAPA</sequence>
<evidence type="ECO:0000256" key="3">
    <source>
        <dbReference type="SAM" id="MobiDB-lite"/>
    </source>
</evidence>
<evidence type="ECO:0000313" key="5">
    <source>
        <dbReference type="EMBL" id="TLX40902.1"/>
    </source>
</evidence>
<gene>
    <name evidence="5" type="ORF">FBQ73_20835</name>
</gene>
<dbReference type="PANTHER" id="PTHR20857">
    <property type="entry name" value="THIAMINE-PHOSPHATE PYROPHOSPHORYLASE"/>
    <property type="match status" value="1"/>
</dbReference>
<dbReference type="AlphaFoldDB" id="A0A6C1K9W0"/>
<comment type="pathway">
    <text evidence="1">Cofactor biosynthesis; thiamine diphosphate biosynthesis.</text>
</comment>
<feature type="region of interest" description="Disordered" evidence="3">
    <location>
        <begin position="1"/>
        <end position="32"/>
    </location>
</feature>
<dbReference type="Gene3D" id="3.20.20.70">
    <property type="entry name" value="Aldolase class I"/>
    <property type="match status" value="1"/>
</dbReference>
<dbReference type="PANTHER" id="PTHR20857:SF15">
    <property type="entry name" value="THIAMINE-PHOSPHATE SYNTHASE"/>
    <property type="match status" value="1"/>
</dbReference>
<proteinExistence type="predicted"/>
<evidence type="ECO:0000256" key="2">
    <source>
        <dbReference type="ARBA" id="ARBA00022977"/>
    </source>
</evidence>
<dbReference type="EMBL" id="VAUP01000041">
    <property type="protein sequence ID" value="TLX40902.1"/>
    <property type="molecule type" value="Genomic_DNA"/>
</dbReference>
<dbReference type="Proteomes" id="UP000305131">
    <property type="component" value="Unassembled WGS sequence"/>
</dbReference>
<dbReference type="InterPro" id="IPR036206">
    <property type="entry name" value="ThiamineP_synth_sf"/>
</dbReference>
<dbReference type="GO" id="GO:0005737">
    <property type="term" value="C:cytoplasm"/>
    <property type="evidence" value="ECO:0007669"/>
    <property type="project" value="TreeGrafter"/>
</dbReference>
<dbReference type="InterPro" id="IPR013785">
    <property type="entry name" value="Aldolase_TIM"/>
</dbReference>
<name>A0A6C1K9W0_XANAU</name>
<comment type="caution">
    <text evidence="5">The sequence shown here is derived from an EMBL/GenBank/DDBJ whole genome shotgun (WGS) entry which is preliminary data.</text>
</comment>
<dbReference type="GO" id="GO:0009228">
    <property type="term" value="P:thiamine biosynthetic process"/>
    <property type="evidence" value="ECO:0007669"/>
    <property type="project" value="UniProtKB-KW"/>
</dbReference>
<reference evidence="5 6" key="1">
    <citation type="submission" date="2019-05" db="EMBL/GenBank/DDBJ databases">
        <authorList>
            <person name="Zhou X."/>
        </authorList>
    </citation>
    <scope>NUCLEOTIDE SEQUENCE [LARGE SCALE GENOMIC DNA]</scope>
    <source>
        <strain evidence="5 6">DSM 432</strain>
    </source>
</reference>
<feature type="domain" description="Thiamine phosphate synthase/TenI" evidence="4">
    <location>
        <begin position="43"/>
        <end position="221"/>
    </location>
</feature>
<accession>A0A6C1K9W0</accession>
<dbReference type="Pfam" id="PF02581">
    <property type="entry name" value="TMP-TENI"/>
    <property type="match status" value="1"/>
</dbReference>
<evidence type="ECO:0000259" key="4">
    <source>
        <dbReference type="Pfam" id="PF02581"/>
    </source>
</evidence>
<dbReference type="OrthoDB" id="9815348at2"/>
<evidence type="ECO:0000313" key="6">
    <source>
        <dbReference type="Proteomes" id="UP000305131"/>
    </source>
</evidence>
<dbReference type="GO" id="GO:0004789">
    <property type="term" value="F:thiamine-phosphate diphosphorylase activity"/>
    <property type="evidence" value="ECO:0007669"/>
    <property type="project" value="TreeGrafter"/>
</dbReference>
<dbReference type="InterPro" id="IPR022998">
    <property type="entry name" value="ThiamineP_synth_TenI"/>
</dbReference>
<dbReference type="CDD" id="cd00564">
    <property type="entry name" value="TMP_TenI"/>
    <property type="match status" value="1"/>
</dbReference>
<protein>
    <submittedName>
        <fullName evidence="5">Thiamine phosphate synthase</fullName>
    </submittedName>
</protein>
<keyword evidence="2" id="KW-0784">Thiamine biosynthesis</keyword>
<organism evidence="5 6">
    <name type="scientific">Xanthobacter autotrophicus</name>
    <dbReference type="NCBI Taxonomy" id="280"/>
    <lineage>
        <taxon>Bacteria</taxon>
        <taxon>Pseudomonadati</taxon>
        <taxon>Pseudomonadota</taxon>
        <taxon>Alphaproteobacteria</taxon>
        <taxon>Hyphomicrobiales</taxon>
        <taxon>Xanthobacteraceae</taxon>
        <taxon>Xanthobacter</taxon>
    </lineage>
</organism>
<evidence type="ECO:0000256" key="1">
    <source>
        <dbReference type="ARBA" id="ARBA00004948"/>
    </source>
</evidence>